<feature type="compositionally biased region" description="Low complexity" evidence="1">
    <location>
        <begin position="65"/>
        <end position="78"/>
    </location>
</feature>
<dbReference type="EMBL" id="POUB01000010">
    <property type="protein sequence ID" value="PZG02326.1"/>
    <property type="molecule type" value="Genomic_DNA"/>
</dbReference>
<feature type="region of interest" description="Disordered" evidence="1">
    <location>
        <begin position="56"/>
        <end position="95"/>
    </location>
</feature>
<comment type="caution">
    <text evidence="2">The sequence shown here is derived from an EMBL/GenBank/DDBJ whole genome shotgun (WGS) entry which is preliminary data.</text>
</comment>
<dbReference type="AlphaFoldDB" id="A0A2W2CS21"/>
<evidence type="ECO:0000256" key="1">
    <source>
        <dbReference type="SAM" id="MobiDB-lite"/>
    </source>
</evidence>
<evidence type="ECO:0000313" key="3">
    <source>
        <dbReference type="Proteomes" id="UP000248749"/>
    </source>
</evidence>
<name>A0A2W2CS21_9ACTN</name>
<keyword evidence="3" id="KW-1185">Reference proteome</keyword>
<accession>A0A2W2CS21</accession>
<proteinExistence type="predicted"/>
<feature type="region of interest" description="Disordered" evidence="1">
    <location>
        <begin position="138"/>
        <end position="171"/>
    </location>
</feature>
<dbReference type="OrthoDB" id="3405949at2"/>
<dbReference type="Gene3D" id="1.20.5.2950">
    <property type="match status" value="1"/>
</dbReference>
<protein>
    <submittedName>
        <fullName evidence="2">Uncharacterized protein</fullName>
    </submittedName>
</protein>
<dbReference type="Proteomes" id="UP000248749">
    <property type="component" value="Unassembled WGS sequence"/>
</dbReference>
<gene>
    <name evidence="2" type="ORF">C1I99_03015</name>
</gene>
<sequence length="171" mass="17850">MRKPARTAAVLFGLGVGAAVGPSLGPAAFWSGVAIAALGVALSLVGTTESDLVGDGRVDRDEDAGVAGDDTTTGTTVAAERRRRNRQRPTVSGLGTRVEQILKLAEEQADDHHAEARLEAEEIVTAARREAEAILNRAHEQAAGITGIRRDLSPVPPTRAPSPDEDPSPYA</sequence>
<organism evidence="2 3">
    <name type="scientific">Micromonospora deserti</name>
    <dbReference type="NCBI Taxonomy" id="2070366"/>
    <lineage>
        <taxon>Bacteria</taxon>
        <taxon>Bacillati</taxon>
        <taxon>Actinomycetota</taxon>
        <taxon>Actinomycetes</taxon>
        <taxon>Micromonosporales</taxon>
        <taxon>Micromonosporaceae</taxon>
        <taxon>Micromonospora</taxon>
    </lineage>
</organism>
<reference evidence="2 3" key="1">
    <citation type="submission" date="2018-01" db="EMBL/GenBank/DDBJ databases">
        <title>Draft genome sequence of Salinispora sp. 13K206.</title>
        <authorList>
            <person name="Sahin N."/>
            <person name="Saygin H."/>
            <person name="Ay H."/>
        </authorList>
    </citation>
    <scope>NUCLEOTIDE SEQUENCE [LARGE SCALE GENOMIC DNA]</scope>
    <source>
        <strain evidence="2 3">13K206</strain>
    </source>
</reference>
<evidence type="ECO:0000313" key="2">
    <source>
        <dbReference type="EMBL" id="PZG02326.1"/>
    </source>
</evidence>